<accession>A0A165E024</accession>
<keyword evidence="4" id="KW-1185">Reference proteome</keyword>
<comment type="similarity">
    <text evidence="1">Belongs to the SH3BGR family.</text>
</comment>
<dbReference type="PANTHER" id="PTHR12232">
    <property type="entry name" value="SH3 DOMAIN-BINDING GLUTAMIC ACID-RICH-LIKE PROTEIN"/>
    <property type="match status" value="1"/>
</dbReference>
<evidence type="ECO:0000313" key="3">
    <source>
        <dbReference type="EMBL" id="KZT05986.1"/>
    </source>
</evidence>
<dbReference type="InterPro" id="IPR051033">
    <property type="entry name" value="SH3BGR"/>
</dbReference>
<dbReference type="STRING" id="1314785.A0A165E024"/>
<gene>
    <name evidence="3" type="ORF">LAESUDRAFT_759870</name>
</gene>
<evidence type="ECO:0000256" key="2">
    <source>
        <dbReference type="SAM" id="MobiDB-lite"/>
    </source>
</evidence>
<dbReference type="InterPro" id="IPR036249">
    <property type="entry name" value="Thioredoxin-like_sf"/>
</dbReference>
<evidence type="ECO:0000313" key="4">
    <source>
        <dbReference type="Proteomes" id="UP000076871"/>
    </source>
</evidence>
<dbReference type="PANTHER" id="PTHR12232:SF0">
    <property type="entry name" value="THIOREDOXIN DOMAIN-CONTAINING PROTEIN"/>
    <property type="match status" value="1"/>
</dbReference>
<dbReference type="InParanoid" id="A0A165E024"/>
<feature type="compositionally biased region" description="Basic and acidic residues" evidence="2">
    <location>
        <begin position="203"/>
        <end position="219"/>
    </location>
</feature>
<dbReference type="RefSeq" id="XP_040763726.1">
    <property type="nucleotide sequence ID" value="XM_040912646.1"/>
</dbReference>
<feature type="compositionally biased region" description="Basic and acidic residues" evidence="2">
    <location>
        <begin position="134"/>
        <end position="147"/>
    </location>
</feature>
<dbReference type="EMBL" id="KV427627">
    <property type="protein sequence ID" value="KZT05986.1"/>
    <property type="molecule type" value="Genomic_DNA"/>
</dbReference>
<dbReference type="Pfam" id="PF04908">
    <property type="entry name" value="SH3BGR"/>
    <property type="match status" value="1"/>
</dbReference>
<evidence type="ECO:0000256" key="1">
    <source>
        <dbReference type="ARBA" id="ARBA00007764"/>
    </source>
</evidence>
<dbReference type="Gene3D" id="3.40.30.10">
    <property type="entry name" value="Glutaredoxin"/>
    <property type="match status" value="1"/>
</dbReference>
<protein>
    <submittedName>
        <fullName evidence="3">Uncharacterized protein</fullName>
    </submittedName>
</protein>
<dbReference type="Proteomes" id="UP000076871">
    <property type="component" value="Unassembled WGS sequence"/>
</dbReference>
<dbReference type="InterPro" id="IPR006993">
    <property type="entry name" value="Glut_rich_SH3-bd"/>
</dbReference>
<feature type="region of interest" description="Disordered" evidence="2">
    <location>
        <begin position="116"/>
        <end position="147"/>
    </location>
</feature>
<dbReference type="AlphaFoldDB" id="A0A165E024"/>
<proteinExistence type="inferred from homology"/>
<dbReference type="SUPFAM" id="SSF52833">
    <property type="entry name" value="Thioredoxin-like"/>
    <property type="match status" value="1"/>
</dbReference>
<dbReference type="GO" id="GO:0005737">
    <property type="term" value="C:cytoplasm"/>
    <property type="evidence" value="ECO:0007669"/>
    <property type="project" value="TreeGrafter"/>
</dbReference>
<organism evidence="3 4">
    <name type="scientific">Laetiporus sulphureus 93-53</name>
    <dbReference type="NCBI Taxonomy" id="1314785"/>
    <lineage>
        <taxon>Eukaryota</taxon>
        <taxon>Fungi</taxon>
        <taxon>Dikarya</taxon>
        <taxon>Basidiomycota</taxon>
        <taxon>Agaricomycotina</taxon>
        <taxon>Agaricomycetes</taxon>
        <taxon>Polyporales</taxon>
        <taxon>Laetiporus</taxon>
    </lineage>
</organism>
<name>A0A165E024_9APHY</name>
<reference evidence="3 4" key="1">
    <citation type="journal article" date="2016" name="Mol. Biol. Evol.">
        <title>Comparative Genomics of Early-Diverging Mushroom-Forming Fungi Provides Insights into the Origins of Lignocellulose Decay Capabilities.</title>
        <authorList>
            <person name="Nagy L.G."/>
            <person name="Riley R."/>
            <person name="Tritt A."/>
            <person name="Adam C."/>
            <person name="Daum C."/>
            <person name="Floudas D."/>
            <person name="Sun H."/>
            <person name="Yadav J.S."/>
            <person name="Pangilinan J."/>
            <person name="Larsson K.H."/>
            <person name="Matsuura K."/>
            <person name="Barry K."/>
            <person name="Labutti K."/>
            <person name="Kuo R."/>
            <person name="Ohm R.A."/>
            <person name="Bhattacharya S.S."/>
            <person name="Shirouzu T."/>
            <person name="Yoshinaga Y."/>
            <person name="Martin F.M."/>
            <person name="Grigoriev I.V."/>
            <person name="Hibbett D.S."/>
        </authorList>
    </citation>
    <scope>NUCLEOTIDE SEQUENCE [LARGE SCALE GENOMIC DNA]</scope>
    <source>
        <strain evidence="3 4">93-53</strain>
    </source>
</reference>
<sequence>MGPPPIQLFLTTIVSQTALRQRQEYILRILQVKKVPFTSYDLASDEEAKKLWHKQQLPGILIGGEFPGTFDEFEEAVEFEEVDQFLRLKEEWKPFEDDKPTLRSQPIGVPGAYSPAQMHPHHQPAISRSPSPLKSKDKAINSKDKVINSKDTKKIDAGAELGDSRLQGVNVTEDDLLALVEELGLGGDEANDLVKGLTGETRSTGKDGSSKAQEKHEEVGSGTKADAGQSETA</sequence>
<dbReference type="OrthoDB" id="9932926at2759"/>
<dbReference type="GeneID" id="63829674"/>
<feature type="region of interest" description="Disordered" evidence="2">
    <location>
        <begin position="188"/>
        <end position="233"/>
    </location>
</feature>